<evidence type="ECO:0000256" key="3">
    <source>
        <dbReference type="ARBA" id="ARBA00023242"/>
    </source>
</evidence>
<accession>A0ABM0QQ39</accession>
<keyword evidence="3" id="KW-0539">Nucleus</keyword>
<feature type="domain" description="Holliday junction recognition protein HJURP central" evidence="5">
    <location>
        <begin position="265"/>
        <end position="379"/>
    </location>
</feature>
<feature type="domain" description="Holliday junction regulator protein family C-terminal" evidence="6">
    <location>
        <begin position="402"/>
        <end position="460"/>
    </location>
</feature>
<gene>
    <name evidence="8" type="primary">HJURP</name>
</gene>
<proteinExistence type="predicted"/>
<dbReference type="InterPro" id="IPR021052">
    <property type="entry name" value="HJURP_central_dom"/>
</dbReference>
<evidence type="ECO:0000313" key="8">
    <source>
        <dbReference type="RefSeq" id="XP_008570480.1"/>
    </source>
</evidence>
<evidence type="ECO:0000313" key="7">
    <source>
        <dbReference type="Proteomes" id="UP000694923"/>
    </source>
</evidence>
<feature type="region of interest" description="Disordered" evidence="4">
    <location>
        <begin position="90"/>
        <end position="119"/>
    </location>
</feature>
<name>A0ABM0QQ39_GALVR</name>
<dbReference type="Pfam" id="PF12346">
    <property type="entry name" value="HJURP_mid"/>
    <property type="match status" value="1"/>
</dbReference>
<keyword evidence="7" id="KW-1185">Reference proteome</keyword>
<dbReference type="Proteomes" id="UP000694923">
    <property type="component" value="Unplaced"/>
</dbReference>
<keyword evidence="2" id="KW-0238">DNA-binding</keyword>
<evidence type="ECO:0000256" key="1">
    <source>
        <dbReference type="ARBA" id="ARBA00004123"/>
    </source>
</evidence>
<dbReference type="InterPro" id="IPR018465">
    <property type="entry name" value="Scm3/HJURP"/>
</dbReference>
<protein>
    <submittedName>
        <fullName evidence="8">Holliday junction recognition protein</fullName>
    </submittedName>
</protein>
<evidence type="ECO:0000259" key="6">
    <source>
        <dbReference type="Pfam" id="PF12347"/>
    </source>
</evidence>
<evidence type="ECO:0000256" key="2">
    <source>
        <dbReference type="ARBA" id="ARBA00023125"/>
    </source>
</evidence>
<dbReference type="Pfam" id="PF12347">
    <property type="entry name" value="HJURP_C"/>
    <property type="match status" value="2"/>
</dbReference>
<comment type="subcellular location">
    <subcellularLocation>
        <location evidence="1">Nucleus</location>
    </subcellularLocation>
</comment>
<reference evidence="8" key="1">
    <citation type="submission" date="2025-08" db="UniProtKB">
        <authorList>
            <consortium name="RefSeq"/>
        </authorList>
    </citation>
    <scope>IDENTIFICATION</scope>
</reference>
<organism evidence="7 8">
    <name type="scientific">Galeopterus variegatus</name>
    <name type="common">Malayan flying lemur</name>
    <name type="synonym">Cynocephalus variegatus</name>
    <dbReference type="NCBI Taxonomy" id="482537"/>
    <lineage>
        <taxon>Eukaryota</taxon>
        <taxon>Metazoa</taxon>
        <taxon>Chordata</taxon>
        <taxon>Craniata</taxon>
        <taxon>Vertebrata</taxon>
        <taxon>Euteleostomi</taxon>
        <taxon>Mammalia</taxon>
        <taxon>Eutheria</taxon>
        <taxon>Euarchontoglires</taxon>
        <taxon>Dermoptera</taxon>
        <taxon>Cynocephalidae</taxon>
        <taxon>Galeopterus</taxon>
    </lineage>
</organism>
<dbReference type="GeneID" id="103590111"/>
<dbReference type="Pfam" id="PF10384">
    <property type="entry name" value="Scm3"/>
    <property type="match status" value="1"/>
</dbReference>
<dbReference type="PANTHER" id="PTHR15992">
    <property type="entry name" value="HOLLIDAY JUNCTION RECOGNITION PROTEIN"/>
    <property type="match status" value="1"/>
</dbReference>
<dbReference type="RefSeq" id="XP_008570480.1">
    <property type="nucleotide sequence ID" value="XM_008572258.1"/>
</dbReference>
<feature type="domain" description="Holliday junction regulator protein family C-terminal" evidence="6">
    <location>
        <begin position="544"/>
        <end position="602"/>
    </location>
</feature>
<feature type="region of interest" description="Disordered" evidence="4">
    <location>
        <begin position="687"/>
        <end position="712"/>
    </location>
</feature>
<dbReference type="InterPro" id="IPR022102">
    <property type="entry name" value="HJURP_C"/>
</dbReference>
<evidence type="ECO:0000256" key="4">
    <source>
        <dbReference type="SAM" id="MobiDB-lite"/>
    </source>
</evidence>
<dbReference type="PANTHER" id="PTHR15992:SF5">
    <property type="entry name" value="HOLLIDAY JUNCTION RECOGNITION PROTEIN"/>
    <property type="match status" value="1"/>
</dbReference>
<dbReference type="Gene3D" id="6.10.250.2320">
    <property type="match status" value="1"/>
</dbReference>
<evidence type="ECO:0000259" key="5">
    <source>
        <dbReference type="Pfam" id="PF12346"/>
    </source>
</evidence>
<sequence length="735" mass="82698">MEGEVLEEDTLLWQLRDSRRRFQSRMQELIEKYNQPFEDAPLVQMATLTYETPQGLRIWGGRLIKKRNKGQIQDSRGKLAGRMDGPVQATAQGHELPQRHTQVLRAGSKSSGGDATSDQEDPVAWILTPAVPQSPLKNELRRKYMTQVDILLQETGCLKCEGNRDGKDTHVTLVSPLASPATPAPGSYCSVSGKSTANPAKPASSPREWDALHPCSTDMAIVPRNDSLSLGETSSKSFLSSQSFEADDMCNLTISDLYEGMLHSMSRLLSTKPSSIISTKTCIVQNWSSRRKYKCKNRLNKTYCKGGRQSQRSPKERFLPCSEPARERAALRDWENLVDVSYHKTGLKSGKSFLEVNKPQICKLDSSWKELKVLPQKCSSTYLYSSAIHYFDQEDRLIKLKWLISPVKMVSRPGGHGANSYKEIDIKFNKLHQEYCLSPRKQPCLTGLQGSRAVDVYRGGRTSPGGLWGLETHRLSLPFSKAKARRLNEAFENLGKRPLDADGCLSMSDSISPLFKTDPTQSPGHSQQTSDLLIHRSSSGLLRKSLSPSKAISLPRIEPLGYGRNRYDEIKEKFDKLHQEYCQKSPQQMKTPLRVKVSPNKARVEVLYETEDLVTKLNPDSHFRGFQKLSSSPPWHIRSPLGSPAAGVHPYTCVTLTARKDHQLPAKRRRLSDPQVCGHWADSWDSSDEVDEAVPRPGEQLSSAQPNWEEKRKNTFSWMEEKSDFVLGKFKAKNV</sequence>